<comment type="caution">
    <text evidence="1">The sequence shown here is derived from an EMBL/GenBank/DDBJ whole genome shotgun (WGS) entry which is preliminary data.</text>
</comment>
<reference evidence="1 2" key="1">
    <citation type="submission" date="2018-02" db="EMBL/GenBank/DDBJ databases">
        <title>Novel Leptospira species isolated from soil and water in Japan.</title>
        <authorList>
            <person name="Nakao R."/>
            <person name="Masuzawa T."/>
        </authorList>
    </citation>
    <scope>NUCLEOTIDE SEQUENCE [LARGE SCALE GENOMIC DNA]</scope>
    <source>
        <strain evidence="1 2">YH101</strain>
    </source>
</reference>
<dbReference type="Proteomes" id="UP000245133">
    <property type="component" value="Unassembled WGS sequence"/>
</dbReference>
<proteinExistence type="predicted"/>
<dbReference type="SUPFAM" id="SSF117281">
    <property type="entry name" value="Kelch motif"/>
    <property type="match status" value="1"/>
</dbReference>
<name>A0A2P2DXW6_9LEPT</name>
<dbReference type="Gene3D" id="2.120.10.80">
    <property type="entry name" value="Kelch-type beta propeller"/>
    <property type="match status" value="1"/>
</dbReference>
<dbReference type="EMBL" id="BFBB01000003">
    <property type="protein sequence ID" value="GBF49456.1"/>
    <property type="molecule type" value="Genomic_DNA"/>
</dbReference>
<evidence type="ECO:0000313" key="2">
    <source>
        <dbReference type="Proteomes" id="UP000245133"/>
    </source>
</evidence>
<accession>A0A2P2DXW6</accession>
<dbReference type="AlphaFoldDB" id="A0A2P2DXW6"/>
<evidence type="ECO:0000313" key="1">
    <source>
        <dbReference type="EMBL" id="GBF49456.1"/>
    </source>
</evidence>
<protein>
    <submittedName>
        <fullName evidence="1">Kelch repeat protein</fullName>
    </submittedName>
</protein>
<dbReference type="InterPro" id="IPR015915">
    <property type="entry name" value="Kelch-typ_b-propeller"/>
</dbReference>
<organism evidence="1 2">
    <name type="scientific">Leptospira ryugenii</name>
    <dbReference type="NCBI Taxonomy" id="1917863"/>
    <lineage>
        <taxon>Bacteria</taxon>
        <taxon>Pseudomonadati</taxon>
        <taxon>Spirochaetota</taxon>
        <taxon>Spirochaetia</taxon>
        <taxon>Leptospirales</taxon>
        <taxon>Leptospiraceae</taxon>
        <taxon>Leptospira</taxon>
    </lineage>
</organism>
<sequence length="108" mass="12005">MFRIIPTDIVQPVSAITPSNRFEYTVLGSSSNVFVTGSNIPVSLYFPSMEISYQQRKAYLFGGASEINLPIDSVYSLDLSNSSGNPWVKENSVMPRSRFGHKAVILNR</sequence>
<gene>
    <name evidence="1" type="ORF">LPTSP4_09690</name>
</gene>
<keyword evidence="2" id="KW-1185">Reference proteome</keyword>